<accession>A0A6A7A2Q5</accession>
<name>A0A6A7A2Q5_9PLEO</name>
<feature type="region of interest" description="Disordered" evidence="1">
    <location>
        <begin position="48"/>
        <end position="96"/>
    </location>
</feature>
<protein>
    <submittedName>
        <fullName evidence="2">Uncharacterized protein</fullName>
    </submittedName>
</protein>
<gene>
    <name evidence="2" type="ORF">CC86DRAFT_21128</name>
</gene>
<dbReference type="EMBL" id="MU006225">
    <property type="protein sequence ID" value="KAF2826835.1"/>
    <property type="molecule type" value="Genomic_DNA"/>
</dbReference>
<dbReference type="OrthoDB" id="3784937at2759"/>
<proteinExistence type="predicted"/>
<sequence>MRVPPEMTSTCRRKTAVQRHRPYRLVGQSTRYIHDLFMLTNCRMKVRNVGQSNTPDTSEQRSGENIEFNQQTKPHGSSDVGGKMGSESLIDSREEV</sequence>
<organism evidence="2 3">
    <name type="scientific">Ophiobolus disseminans</name>
    <dbReference type="NCBI Taxonomy" id="1469910"/>
    <lineage>
        <taxon>Eukaryota</taxon>
        <taxon>Fungi</taxon>
        <taxon>Dikarya</taxon>
        <taxon>Ascomycota</taxon>
        <taxon>Pezizomycotina</taxon>
        <taxon>Dothideomycetes</taxon>
        <taxon>Pleosporomycetidae</taxon>
        <taxon>Pleosporales</taxon>
        <taxon>Pleosporineae</taxon>
        <taxon>Phaeosphaeriaceae</taxon>
        <taxon>Ophiobolus</taxon>
    </lineage>
</organism>
<evidence type="ECO:0000313" key="3">
    <source>
        <dbReference type="Proteomes" id="UP000799424"/>
    </source>
</evidence>
<keyword evidence="3" id="KW-1185">Reference proteome</keyword>
<reference evidence="2" key="1">
    <citation type="journal article" date="2020" name="Stud. Mycol.">
        <title>101 Dothideomycetes genomes: a test case for predicting lifestyles and emergence of pathogens.</title>
        <authorList>
            <person name="Haridas S."/>
            <person name="Albert R."/>
            <person name="Binder M."/>
            <person name="Bloem J."/>
            <person name="Labutti K."/>
            <person name="Salamov A."/>
            <person name="Andreopoulos B."/>
            <person name="Baker S."/>
            <person name="Barry K."/>
            <person name="Bills G."/>
            <person name="Bluhm B."/>
            <person name="Cannon C."/>
            <person name="Castanera R."/>
            <person name="Culley D."/>
            <person name="Daum C."/>
            <person name="Ezra D."/>
            <person name="Gonzalez J."/>
            <person name="Henrissat B."/>
            <person name="Kuo A."/>
            <person name="Liang C."/>
            <person name="Lipzen A."/>
            <person name="Lutzoni F."/>
            <person name="Magnuson J."/>
            <person name="Mondo S."/>
            <person name="Nolan M."/>
            <person name="Ohm R."/>
            <person name="Pangilinan J."/>
            <person name="Park H.-J."/>
            <person name="Ramirez L."/>
            <person name="Alfaro M."/>
            <person name="Sun H."/>
            <person name="Tritt A."/>
            <person name="Yoshinaga Y."/>
            <person name="Zwiers L.-H."/>
            <person name="Turgeon B."/>
            <person name="Goodwin S."/>
            <person name="Spatafora J."/>
            <person name="Crous P."/>
            <person name="Grigoriev I."/>
        </authorList>
    </citation>
    <scope>NUCLEOTIDE SEQUENCE</scope>
    <source>
        <strain evidence="2">CBS 113818</strain>
    </source>
</reference>
<evidence type="ECO:0000313" key="2">
    <source>
        <dbReference type="EMBL" id="KAF2826835.1"/>
    </source>
</evidence>
<evidence type="ECO:0000256" key="1">
    <source>
        <dbReference type="SAM" id="MobiDB-lite"/>
    </source>
</evidence>
<dbReference type="AlphaFoldDB" id="A0A6A7A2Q5"/>
<dbReference type="Proteomes" id="UP000799424">
    <property type="component" value="Unassembled WGS sequence"/>
</dbReference>